<dbReference type="SMART" id="SM00867">
    <property type="entry name" value="YceI"/>
    <property type="match status" value="1"/>
</dbReference>
<sequence>MAWTIDATHSNIGFAIRHMVVSTTRGHFTAVSGTLNIDEATPANSWVQAEADVASIDTHDANRDGHLRSADFFDAEKYPKITFKSTNVTKAGSDYKVTGDLTIRDVTKSVTFDVEYSGIIKDPYGLQRTGFTATTKISRKEFGLVWNGLLETGGAVIGDEVKLNLEFEATQQ</sequence>
<dbReference type="PANTHER" id="PTHR34406">
    <property type="entry name" value="PROTEIN YCEI"/>
    <property type="match status" value="1"/>
</dbReference>
<accession>A0A5A5TF44</accession>
<reference evidence="3 4" key="1">
    <citation type="submission" date="2019-01" db="EMBL/GenBank/DDBJ databases">
        <title>Draft genome sequence of Dictyobacter sp. Uno17.</title>
        <authorList>
            <person name="Wang C.M."/>
            <person name="Zheng Y."/>
            <person name="Sakai Y."/>
            <person name="Abe K."/>
            <person name="Yokota A."/>
            <person name="Yabe S."/>
        </authorList>
    </citation>
    <scope>NUCLEOTIDE SEQUENCE [LARGE SCALE GENOMIC DNA]</scope>
    <source>
        <strain evidence="3 4">Uno17</strain>
    </source>
</reference>
<comment type="similarity">
    <text evidence="1">Belongs to the UPF0312 family.</text>
</comment>
<name>A0A5A5TF44_9CHLR</name>
<dbReference type="Proteomes" id="UP000322530">
    <property type="component" value="Unassembled WGS sequence"/>
</dbReference>
<feature type="domain" description="Lipid/polyisoprenoid-binding YceI-like" evidence="2">
    <location>
        <begin position="2"/>
        <end position="170"/>
    </location>
</feature>
<keyword evidence="4" id="KW-1185">Reference proteome</keyword>
<evidence type="ECO:0000256" key="1">
    <source>
        <dbReference type="ARBA" id="ARBA00008812"/>
    </source>
</evidence>
<dbReference type="InterPro" id="IPR036761">
    <property type="entry name" value="TTHA0802/YceI-like_sf"/>
</dbReference>
<organism evidence="3 4">
    <name type="scientific">Dictyobacter arantiisoli</name>
    <dbReference type="NCBI Taxonomy" id="2014874"/>
    <lineage>
        <taxon>Bacteria</taxon>
        <taxon>Bacillati</taxon>
        <taxon>Chloroflexota</taxon>
        <taxon>Ktedonobacteria</taxon>
        <taxon>Ktedonobacterales</taxon>
        <taxon>Dictyobacteraceae</taxon>
        <taxon>Dictyobacter</taxon>
    </lineage>
</organism>
<dbReference type="OrthoDB" id="9811006at2"/>
<evidence type="ECO:0000313" key="4">
    <source>
        <dbReference type="Proteomes" id="UP000322530"/>
    </source>
</evidence>
<dbReference type="SUPFAM" id="SSF101874">
    <property type="entry name" value="YceI-like"/>
    <property type="match status" value="1"/>
</dbReference>
<proteinExistence type="inferred from homology"/>
<dbReference type="EMBL" id="BIXY01000049">
    <property type="protein sequence ID" value="GCF09693.1"/>
    <property type="molecule type" value="Genomic_DNA"/>
</dbReference>
<evidence type="ECO:0000313" key="3">
    <source>
        <dbReference type="EMBL" id="GCF09693.1"/>
    </source>
</evidence>
<dbReference type="Pfam" id="PF04264">
    <property type="entry name" value="YceI"/>
    <property type="match status" value="1"/>
</dbReference>
<dbReference type="InterPro" id="IPR007372">
    <property type="entry name" value="Lipid/polyisoprenoid-bd_YceI"/>
</dbReference>
<dbReference type="PANTHER" id="PTHR34406:SF1">
    <property type="entry name" value="PROTEIN YCEI"/>
    <property type="match status" value="1"/>
</dbReference>
<dbReference type="RefSeq" id="WP_149402617.1">
    <property type="nucleotide sequence ID" value="NZ_BIXY01000049.1"/>
</dbReference>
<dbReference type="AlphaFoldDB" id="A0A5A5TF44"/>
<protein>
    <submittedName>
        <fullName evidence="3">Polyisoprenoid-binding protein</fullName>
    </submittedName>
</protein>
<comment type="caution">
    <text evidence="3">The sequence shown here is derived from an EMBL/GenBank/DDBJ whole genome shotgun (WGS) entry which is preliminary data.</text>
</comment>
<evidence type="ECO:0000259" key="2">
    <source>
        <dbReference type="SMART" id="SM00867"/>
    </source>
</evidence>
<dbReference type="Gene3D" id="2.40.128.110">
    <property type="entry name" value="Lipid/polyisoprenoid-binding, YceI-like"/>
    <property type="match status" value="1"/>
</dbReference>
<gene>
    <name evidence="3" type="ORF">KDI_32570</name>
</gene>